<name>A0A317UR28_9EURO</name>
<sequence length="251" mass="28300">MNLRHRYISRWLFEMPKSIQQVSPSPMTRPNFAIHRSPAVSSFTFHRAFGFSTSHTRTLQSQSLHSAAMPKGDRFRKSTMFRRFFVSSRPNSTAHSGQQPGSLSQRLRMLSKEYGWSALWIYLLLSAMDFPFCFAAVRLLGVERIGHYEHVILESAKAAINTVWPSSGHVEPGSGESKDSVSQEYETSVDASEQQAAGEEASLWTQLALAYAIHKSFIFVRVPLTAAITPKVVKVLRQWGWDIVRGKPKGL</sequence>
<reference evidence="4 5" key="1">
    <citation type="submission" date="2016-12" db="EMBL/GenBank/DDBJ databases">
        <title>The genomes of Aspergillus section Nigri reveals drivers in fungal speciation.</title>
        <authorList>
            <consortium name="DOE Joint Genome Institute"/>
            <person name="Vesth T.C."/>
            <person name="Nybo J."/>
            <person name="Theobald S."/>
            <person name="Brandl J."/>
            <person name="Frisvad J.C."/>
            <person name="Nielsen K.F."/>
            <person name="Lyhne E.K."/>
            <person name="Kogle M.E."/>
            <person name="Kuo A."/>
            <person name="Riley R."/>
            <person name="Clum A."/>
            <person name="Nolan M."/>
            <person name="Lipzen A."/>
            <person name="Salamov A."/>
            <person name="Henrissat B."/>
            <person name="Wiebenga A."/>
            <person name="De Vries R.P."/>
            <person name="Grigoriev I.V."/>
            <person name="Mortensen U.H."/>
            <person name="Andersen M.R."/>
            <person name="Baker S.E."/>
        </authorList>
    </citation>
    <scope>NUCLEOTIDE SEQUENCE [LARGE SCALE GENOMIC DNA]</scope>
    <source>
        <strain evidence="4 5">CBS 117.55</strain>
    </source>
</reference>
<keyword evidence="5" id="KW-1185">Reference proteome</keyword>
<proteinExistence type="predicted"/>
<protein>
    <recommendedName>
        <fullName evidence="3">DUF1279 domain-containing protein</fullName>
    </recommendedName>
</protein>
<keyword evidence="2" id="KW-1133">Transmembrane helix</keyword>
<dbReference type="PANTHER" id="PTHR21377:SF0">
    <property type="entry name" value="PROTEIN FAM210B, MITOCHONDRIAL"/>
    <property type="match status" value="1"/>
</dbReference>
<evidence type="ECO:0000256" key="1">
    <source>
        <dbReference type="SAM" id="MobiDB-lite"/>
    </source>
</evidence>
<dbReference type="InterPro" id="IPR045866">
    <property type="entry name" value="FAM210A/B-like"/>
</dbReference>
<evidence type="ECO:0000259" key="3">
    <source>
        <dbReference type="Pfam" id="PF06916"/>
    </source>
</evidence>
<dbReference type="AlphaFoldDB" id="A0A317UR28"/>
<feature type="transmembrane region" description="Helical" evidence="2">
    <location>
        <begin position="114"/>
        <end position="137"/>
    </location>
</feature>
<evidence type="ECO:0000313" key="5">
    <source>
        <dbReference type="Proteomes" id="UP000247233"/>
    </source>
</evidence>
<evidence type="ECO:0000256" key="2">
    <source>
        <dbReference type="SAM" id="Phobius"/>
    </source>
</evidence>
<dbReference type="GO" id="GO:0005739">
    <property type="term" value="C:mitochondrion"/>
    <property type="evidence" value="ECO:0007669"/>
    <property type="project" value="TreeGrafter"/>
</dbReference>
<feature type="region of interest" description="Disordered" evidence="1">
    <location>
        <begin position="167"/>
        <end position="191"/>
    </location>
</feature>
<gene>
    <name evidence="4" type="ORF">BO70DRAFT_375319</name>
</gene>
<dbReference type="RefSeq" id="XP_025394096.1">
    <property type="nucleotide sequence ID" value="XM_025545020.1"/>
</dbReference>
<dbReference type="OrthoDB" id="426386at2759"/>
<dbReference type="EMBL" id="MSFL01000089">
    <property type="protein sequence ID" value="PWY63548.1"/>
    <property type="molecule type" value="Genomic_DNA"/>
</dbReference>
<dbReference type="InterPro" id="IPR009688">
    <property type="entry name" value="FAM210A/B-like_dom"/>
</dbReference>
<dbReference type="GeneID" id="37067257"/>
<accession>A0A317UR28</accession>
<comment type="caution">
    <text evidence="4">The sequence shown here is derived from an EMBL/GenBank/DDBJ whole genome shotgun (WGS) entry which is preliminary data.</text>
</comment>
<feature type="domain" description="DUF1279" evidence="3">
    <location>
        <begin position="105"/>
        <end position="230"/>
    </location>
</feature>
<dbReference type="PANTHER" id="PTHR21377">
    <property type="entry name" value="PROTEIN FAM210B, MITOCHONDRIAL"/>
    <property type="match status" value="1"/>
</dbReference>
<dbReference type="Proteomes" id="UP000247233">
    <property type="component" value="Unassembled WGS sequence"/>
</dbReference>
<dbReference type="VEuPathDB" id="FungiDB:BO70DRAFT_375319"/>
<evidence type="ECO:0000313" key="4">
    <source>
        <dbReference type="EMBL" id="PWY63548.1"/>
    </source>
</evidence>
<keyword evidence="2" id="KW-0812">Transmembrane</keyword>
<keyword evidence="2" id="KW-0472">Membrane</keyword>
<dbReference type="Pfam" id="PF06916">
    <property type="entry name" value="FAM210A-B_dom"/>
    <property type="match status" value="1"/>
</dbReference>
<organism evidence="4 5">
    <name type="scientific">Aspergillus heteromorphus CBS 117.55</name>
    <dbReference type="NCBI Taxonomy" id="1448321"/>
    <lineage>
        <taxon>Eukaryota</taxon>
        <taxon>Fungi</taxon>
        <taxon>Dikarya</taxon>
        <taxon>Ascomycota</taxon>
        <taxon>Pezizomycotina</taxon>
        <taxon>Eurotiomycetes</taxon>
        <taxon>Eurotiomycetidae</taxon>
        <taxon>Eurotiales</taxon>
        <taxon>Aspergillaceae</taxon>
        <taxon>Aspergillus</taxon>
        <taxon>Aspergillus subgen. Circumdati</taxon>
    </lineage>
</organism>